<name>A0A1B7TDZ9_9ASCO</name>
<keyword evidence="3" id="KW-0813">Transport</keyword>
<keyword evidence="2" id="KW-1134">Transmembrane beta strand</keyword>
<evidence type="ECO:0000313" key="4">
    <source>
        <dbReference type="EMBL" id="OBA26950.1"/>
    </source>
</evidence>
<dbReference type="InterPro" id="IPR027246">
    <property type="entry name" value="Porin_Euk/Tom40"/>
</dbReference>
<keyword evidence="2" id="KW-0812">Transmembrane</keyword>
<dbReference type="GO" id="GO:0046930">
    <property type="term" value="C:pore complex"/>
    <property type="evidence" value="ECO:0007669"/>
    <property type="project" value="UniProtKB-KW"/>
</dbReference>
<keyword evidence="3" id="KW-0406">Ion transport</keyword>
<evidence type="ECO:0000313" key="5">
    <source>
        <dbReference type="Proteomes" id="UP000092321"/>
    </source>
</evidence>
<dbReference type="Proteomes" id="UP000092321">
    <property type="component" value="Unassembled WGS sequence"/>
</dbReference>
<dbReference type="GO" id="GO:0005741">
    <property type="term" value="C:mitochondrial outer membrane"/>
    <property type="evidence" value="ECO:0007669"/>
    <property type="project" value="InterPro"/>
</dbReference>
<dbReference type="InterPro" id="IPR001925">
    <property type="entry name" value="Porin_Euk"/>
</dbReference>
<reference evidence="5" key="1">
    <citation type="journal article" date="2016" name="Proc. Natl. Acad. Sci. U.S.A.">
        <title>Comparative genomics of biotechnologically important yeasts.</title>
        <authorList>
            <person name="Riley R."/>
            <person name="Haridas S."/>
            <person name="Wolfe K.H."/>
            <person name="Lopes M.R."/>
            <person name="Hittinger C.T."/>
            <person name="Goeker M."/>
            <person name="Salamov A.A."/>
            <person name="Wisecaver J.H."/>
            <person name="Long T.M."/>
            <person name="Calvey C.H."/>
            <person name="Aerts A.L."/>
            <person name="Barry K.W."/>
            <person name="Choi C."/>
            <person name="Clum A."/>
            <person name="Coughlan A.Y."/>
            <person name="Deshpande S."/>
            <person name="Douglass A.P."/>
            <person name="Hanson S.J."/>
            <person name="Klenk H.-P."/>
            <person name="LaButti K.M."/>
            <person name="Lapidus A."/>
            <person name="Lindquist E.A."/>
            <person name="Lipzen A.M."/>
            <person name="Meier-Kolthoff J.P."/>
            <person name="Ohm R.A."/>
            <person name="Otillar R.P."/>
            <person name="Pangilinan J.L."/>
            <person name="Peng Y."/>
            <person name="Rokas A."/>
            <person name="Rosa C.A."/>
            <person name="Scheuner C."/>
            <person name="Sibirny A.A."/>
            <person name="Slot J.C."/>
            <person name="Stielow J.B."/>
            <person name="Sun H."/>
            <person name="Kurtzman C.P."/>
            <person name="Blackwell M."/>
            <person name="Grigoriev I.V."/>
            <person name="Jeffries T.W."/>
        </authorList>
    </citation>
    <scope>NUCLEOTIDE SEQUENCE [LARGE SCALE GENOMIC DNA]</scope>
    <source>
        <strain evidence="5">NRRL Y-1626</strain>
    </source>
</reference>
<dbReference type="InterPro" id="IPR023614">
    <property type="entry name" value="Porin_dom_sf"/>
</dbReference>
<keyword evidence="5" id="KW-1185">Reference proteome</keyword>
<dbReference type="Pfam" id="PF01459">
    <property type="entry name" value="Porin_3"/>
    <property type="match status" value="1"/>
</dbReference>
<comment type="caution">
    <text evidence="4">The sequence shown here is derived from an EMBL/GenBank/DDBJ whole genome shotgun (WGS) entry which is preliminary data.</text>
</comment>
<dbReference type="EMBL" id="LXPE01000012">
    <property type="protein sequence ID" value="OBA26950.1"/>
    <property type="molecule type" value="Genomic_DNA"/>
</dbReference>
<organism evidence="4 5">
    <name type="scientific">Hanseniaspora valbyensis NRRL Y-1626</name>
    <dbReference type="NCBI Taxonomy" id="766949"/>
    <lineage>
        <taxon>Eukaryota</taxon>
        <taxon>Fungi</taxon>
        <taxon>Dikarya</taxon>
        <taxon>Ascomycota</taxon>
        <taxon>Saccharomycotina</taxon>
        <taxon>Saccharomycetes</taxon>
        <taxon>Saccharomycodales</taxon>
        <taxon>Saccharomycodaceae</taxon>
        <taxon>Hanseniaspora</taxon>
    </lineage>
</organism>
<proteinExistence type="inferred from homology"/>
<dbReference type="CDD" id="cd07306">
    <property type="entry name" value="Porin3_VDAC"/>
    <property type="match status" value="1"/>
</dbReference>
<dbReference type="GO" id="GO:0008308">
    <property type="term" value="F:voltage-gated monoatomic anion channel activity"/>
    <property type="evidence" value="ECO:0007669"/>
    <property type="project" value="InterPro"/>
</dbReference>
<sequence>MSAVAYADIAKNVNGLFGRDFFHGTPTAVDVKTVAPNGVEFTAKAKTSAKTAGLDTSVDAKFSDKATGLTINQTVSNSSNLSTKVELANLAPGLKVDLTTGFTPSTYPQGVKLNLNFVQPVFIAKGFFDLSKNTTFVGDVAFTKNAYTLGAQVGYDVNNGTLTKYGTGLGYTTNGFSLATSLEGSSVVASIYQKASPTLEVGAKTVYNLTSRASSAQFATKYDLDATSSVKAKIADNGVLDLGYKQEIKPNVTLGLGASLNALKLEEPVHKFGWSLSFSV</sequence>
<comment type="similarity">
    <text evidence="1">Belongs to the eukaryotic mitochondrial porin family.</text>
</comment>
<gene>
    <name evidence="4" type="ORF">HANVADRAFT_2322</name>
</gene>
<dbReference type="PANTHER" id="PTHR11743">
    <property type="entry name" value="VOLTAGE-DEPENDENT ANION-SELECTIVE CHANNEL"/>
    <property type="match status" value="1"/>
</dbReference>
<dbReference type="Gene3D" id="2.40.160.10">
    <property type="entry name" value="Porin"/>
    <property type="match status" value="1"/>
</dbReference>
<dbReference type="PANTHER" id="PTHR11743:SF70">
    <property type="entry name" value="GH26960P-RELATED"/>
    <property type="match status" value="1"/>
</dbReference>
<dbReference type="PRINTS" id="PR00185">
    <property type="entry name" value="EUKARYTPORIN"/>
</dbReference>
<dbReference type="GO" id="GO:0015288">
    <property type="term" value="F:porin activity"/>
    <property type="evidence" value="ECO:0007669"/>
    <property type="project" value="UniProtKB-KW"/>
</dbReference>
<dbReference type="AlphaFoldDB" id="A0A1B7TDZ9"/>
<dbReference type="OrthoDB" id="7827681at2759"/>
<protein>
    <submittedName>
        <fullName evidence="4">Uncharacterized protein</fullName>
    </submittedName>
</protein>
<evidence type="ECO:0000256" key="2">
    <source>
        <dbReference type="ARBA" id="ARBA00022452"/>
    </source>
</evidence>
<evidence type="ECO:0000256" key="3">
    <source>
        <dbReference type="ARBA" id="ARBA00023114"/>
    </source>
</evidence>
<keyword evidence="2" id="KW-0472">Membrane</keyword>
<keyword evidence="3" id="KW-0626">Porin</keyword>
<accession>A0A1B7TDZ9</accession>
<evidence type="ECO:0000256" key="1">
    <source>
        <dbReference type="ARBA" id="ARBA00007780"/>
    </source>
</evidence>